<dbReference type="Proteomes" id="UP000000674">
    <property type="component" value="Chromosome"/>
</dbReference>
<dbReference type="RefSeq" id="WP_011696277.1">
    <property type="nucleotide sequence ID" value="NC_008553.1"/>
</dbReference>
<protein>
    <submittedName>
        <fullName evidence="1">Uncharacterized protein</fullName>
    </submittedName>
</protein>
<evidence type="ECO:0000313" key="1">
    <source>
        <dbReference type="EMBL" id="ABK14884.1"/>
    </source>
</evidence>
<name>A0B860_METTP</name>
<gene>
    <name evidence="1" type="ordered locus">Mthe_1101</name>
</gene>
<sequence>MEGYVYVVSHCLLNPLVRVRGLRQPELCHRGPFIQLPCPEVIYMGLDRWAVTRNQLDVPEYRRFCRELMLSSLDAMEMLSRRYRIAIVGVAGSPSCGVFTTTTGYQGGRVRESEHEEIRGMGIFMEELRRAMSERGIDVEWHEARSRED</sequence>
<dbReference type="OrthoDB" id="240616at2157"/>
<organism evidence="1 2">
    <name type="scientific">Methanothrix thermoacetophila (strain DSM 6194 / JCM 14653 / NBRC 101360 / PT)</name>
    <name type="common">Methanosaeta thermophila</name>
    <dbReference type="NCBI Taxonomy" id="349307"/>
    <lineage>
        <taxon>Archaea</taxon>
        <taxon>Methanobacteriati</taxon>
        <taxon>Methanobacteriota</taxon>
        <taxon>Stenosarchaea group</taxon>
        <taxon>Methanomicrobia</taxon>
        <taxon>Methanotrichales</taxon>
        <taxon>Methanotrichaceae</taxon>
        <taxon>Methanothrix</taxon>
    </lineage>
</organism>
<proteinExistence type="predicted"/>
<dbReference type="EMBL" id="CP000477">
    <property type="protein sequence ID" value="ABK14884.1"/>
    <property type="molecule type" value="Genomic_DNA"/>
</dbReference>
<accession>A0B860</accession>
<dbReference type="KEGG" id="mtp:Mthe_1101"/>
<evidence type="ECO:0000313" key="2">
    <source>
        <dbReference type="Proteomes" id="UP000000674"/>
    </source>
</evidence>
<dbReference type="GeneID" id="4463133"/>
<reference evidence="1 2" key="1">
    <citation type="submission" date="2006-10" db="EMBL/GenBank/DDBJ databases">
        <title>Complete sequence of Methanosaeta thermophila PT.</title>
        <authorList>
            <consortium name="US DOE Joint Genome Institute"/>
            <person name="Copeland A."/>
            <person name="Lucas S."/>
            <person name="Lapidus A."/>
            <person name="Barry K."/>
            <person name="Detter J.C."/>
            <person name="Glavina del Rio T."/>
            <person name="Hammon N."/>
            <person name="Israni S."/>
            <person name="Pitluck S."/>
            <person name="Chain P."/>
            <person name="Malfatti S."/>
            <person name="Shin M."/>
            <person name="Vergez L."/>
            <person name="Schmutz J."/>
            <person name="Larimer F."/>
            <person name="Land M."/>
            <person name="Hauser L."/>
            <person name="Kyrpides N."/>
            <person name="Kim E."/>
            <person name="Smith K.S."/>
            <person name="Ingram-Smith C."/>
            <person name="Richardson P."/>
        </authorList>
    </citation>
    <scope>NUCLEOTIDE SEQUENCE [LARGE SCALE GENOMIC DNA]</scope>
    <source>
        <strain evidence="2">DSM 6194 / JCM 14653 / NBRC 101360 / PT</strain>
    </source>
</reference>
<dbReference type="AlphaFoldDB" id="A0B860"/>
<keyword evidence="2" id="KW-1185">Reference proteome</keyword>
<dbReference type="STRING" id="349307.Mthe_1101"/>
<dbReference type="HOGENOM" id="CLU_120866_1_0_2"/>